<evidence type="ECO:0008006" key="4">
    <source>
        <dbReference type="Google" id="ProtNLM"/>
    </source>
</evidence>
<sequence length="301" mass="33480">MDWSKLEKIQPDTDETATAAETTGWDGVAASADDGFTDPHLAQAVEEQGLDDRYPEFLGTMWREITDVGVKREAWEWLREWVDAFVAQYRPKEEVIRPCWFRHPDAVAELWAVANAELKVWSEQMISTMPLTGFQAFLPGVWDRLANSSMRECHDGHHEPDAFGRREPAWALRVDEQDWMDHLHSVADTECDVPAGYARMVAVSSAGTRTASQPVEVEAGRTPGESTVSTPVVVRSGDGREGLEAVATGADVVRTEWEHAQSPEGPWEVLPKSVRDVSAPQTSDETTDETDPTDSDEGESR</sequence>
<reference evidence="2 3" key="1">
    <citation type="submission" date="2019-03" db="EMBL/GenBank/DDBJ databases">
        <title>Genome Sequencing and Assembly of Various Microbes Isolated from Alder Root Nodule.</title>
        <authorList>
            <person name="Swanson E."/>
            <person name="Sevigny J.L."/>
            <person name="Pesce C."/>
            <person name="Davis I."/>
            <person name="Kleiner V."/>
            <person name="Tisa L."/>
        </authorList>
    </citation>
    <scope>NUCLEOTIDE SEQUENCE [LARGE SCALE GENOMIC DNA]</scope>
    <source>
        <strain evidence="2 3">4R-31</strain>
    </source>
</reference>
<name>A0AAX2SFR4_KOCRH</name>
<evidence type="ECO:0000313" key="3">
    <source>
        <dbReference type="Proteomes" id="UP000298017"/>
    </source>
</evidence>
<organism evidence="2 3">
    <name type="scientific">Kocuria rhizophila</name>
    <dbReference type="NCBI Taxonomy" id="72000"/>
    <lineage>
        <taxon>Bacteria</taxon>
        <taxon>Bacillati</taxon>
        <taxon>Actinomycetota</taxon>
        <taxon>Actinomycetes</taxon>
        <taxon>Micrococcales</taxon>
        <taxon>Micrococcaceae</taxon>
        <taxon>Kocuria</taxon>
    </lineage>
</organism>
<protein>
    <recommendedName>
        <fullName evidence="4">DUF4913 domain-containing protein</fullName>
    </recommendedName>
</protein>
<proteinExistence type="predicted"/>
<dbReference type="Proteomes" id="UP000298017">
    <property type="component" value="Unassembled WGS sequence"/>
</dbReference>
<comment type="caution">
    <text evidence="2">The sequence shown here is derived from an EMBL/GenBank/DDBJ whole genome shotgun (WGS) entry which is preliminary data.</text>
</comment>
<feature type="region of interest" description="Disordered" evidence="1">
    <location>
        <begin position="1"/>
        <end position="24"/>
    </location>
</feature>
<dbReference type="RefSeq" id="WP_135010200.1">
    <property type="nucleotide sequence ID" value="NZ_SPNK01000003.1"/>
</dbReference>
<gene>
    <name evidence="2" type="ORF">E4P33_03720</name>
</gene>
<evidence type="ECO:0000313" key="2">
    <source>
        <dbReference type="EMBL" id="TFI02164.1"/>
    </source>
</evidence>
<feature type="region of interest" description="Disordered" evidence="1">
    <location>
        <begin position="212"/>
        <end position="231"/>
    </location>
</feature>
<evidence type="ECO:0000256" key="1">
    <source>
        <dbReference type="SAM" id="MobiDB-lite"/>
    </source>
</evidence>
<feature type="compositionally biased region" description="Acidic residues" evidence="1">
    <location>
        <begin position="285"/>
        <end position="301"/>
    </location>
</feature>
<dbReference type="AlphaFoldDB" id="A0AAX2SFR4"/>
<keyword evidence="3" id="KW-1185">Reference proteome</keyword>
<accession>A0AAX2SFR4</accession>
<feature type="compositionally biased region" description="Basic and acidic residues" evidence="1">
    <location>
        <begin position="1"/>
        <end position="11"/>
    </location>
</feature>
<dbReference type="EMBL" id="SPNK01000003">
    <property type="protein sequence ID" value="TFI02164.1"/>
    <property type="molecule type" value="Genomic_DNA"/>
</dbReference>
<feature type="region of interest" description="Disordered" evidence="1">
    <location>
        <begin position="257"/>
        <end position="301"/>
    </location>
</feature>